<dbReference type="PANTHER" id="PTHR44573:SF3">
    <property type="entry name" value="CYTOSOLIC ALKENAL_ONE OXIDOREDUCTASE"/>
    <property type="match status" value="1"/>
</dbReference>
<dbReference type="GO" id="GO:0016628">
    <property type="term" value="F:oxidoreductase activity, acting on the CH-CH group of donors, NAD or NADP as acceptor"/>
    <property type="evidence" value="ECO:0007669"/>
    <property type="project" value="InterPro"/>
</dbReference>
<evidence type="ECO:0000256" key="1">
    <source>
        <dbReference type="ARBA" id="ARBA00010371"/>
    </source>
</evidence>
<dbReference type="SUPFAM" id="SSF50129">
    <property type="entry name" value="GroES-like"/>
    <property type="match status" value="1"/>
</dbReference>
<dbReference type="SMART" id="SM00829">
    <property type="entry name" value="PKS_ER"/>
    <property type="match status" value="1"/>
</dbReference>
<comment type="caution">
    <text evidence="4">The sequence shown here is derived from an EMBL/GenBank/DDBJ whole genome shotgun (WGS) entry which is preliminary data.</text>
</comment>
<dbReference type="EMBL" id="JAAIUW010000008">
    <property type="protein sequence ID" value="KAF7821985.1"/>
    <property type="molecule type" value="Genomic_DNA"/>
</dbReference>
<sequence>MAASEEEVLIKVIAAALNPIDYARMMGDYTRLRCWWRSGKVKVGDGVKKLKVGDEVYGCLNGRLEAPKKHGSLAEYSIAEERELALKPSNLSFVEAASLPLAIGTAHGALHTVGLSQGQSILVLGASKIAATCRSSTGKVERVRRLGAELPIDYTKQNFEHLSEKFDVVFDTVGEGERAMKGVKEGGKVISIVPHASAANAIVYILYVFEGNVLDKLSPFLETEKVKPVLDPNTPFPFYQTLEAFSYLQTRRATGKVVIYPIP</sequence>
<dbReference type="InterPro" id="IPR044626">
    <property type="entry name" value="AOR-like"/>
</dbReference>
<evidence type="ECO:0000256" key="2">
    <source>
        <dbReference type="ARBA" id="ARBA00023002"/>
    </source>
</evidence>
<organism evidence="4 5">
    <name type="scientific">Senna tora</name>
    <dbReference type="NCBI Taxonomy" id="362788"/>
    <lineage>
        <taxon>Eukaryota</taxon>
        <taxon>Viridiplantae</taxon>
        <taxon>Streptophyta</taxon>
        <taxon>Embryophyta</taxon>
        <taxon>Tracheophyta</taxon>
        <taxon>Spermatophyta</taxon>
        <taxon>Magnoliopsida</taxon>
        <taxon>eudicotyledons</taxon>
        <taxon>Gunneridae</taxon>
        <taxon>Pentapetalae</taxon>
        <taxon>rosids</taxon>
        <taxon>fabids</taxon>
        <taxon>Fabales</taxon>
        <taxon>Fabaceae</taxon>
        <taxon>Caesalpinioideae</taxon>
        <taxon>Cassia clade</taxon>
        <taxon>Senna</taxon>
    </lineage>
</organism>
<dbReference type="InterPro" id="IPR036291">
    <property type="entry name" value="NAD(P)-bd_dom_sf"/>
</dbReference>
<keyword evidence="5" id="KW-1185">Reference proteome</keyword>
<dbReference type="InterPro" id="IPR011032">
    <property type="entry name" value="GroES-like_sf"/>
</dbReference>
<evidence type="ECO:0000313" key="4">
    <source>
        <dbReference type="EMBL" id="KAF7821985.1"/>
    </source>
</evidence>
<gene>
    <name evidence="4" type="ORF">G2W53_027440</name>
</gene>
<dbReference type="CDD" id="cd05289">
    <property type="entry name" value="MDR_like_2"/>
    <property type="match status" value="1"/>
</dbReference>
<comment type="similarity">
    <text evidence="1">Belongs to the zinc-containing alcohol dehydrogenase family. Quinone oxidoreductase subfamily.</text>
</comment>
<dbReference type="Pfam" id="PF08240">
    <property type="entry name" value="ADH_N"/>
    <property type="match status" value="1"/>
</dbReference>
<dbReference type="AlphaFoldDB" id="A0A834THN9"/>
<accession>A0A834THN9</accession>
<reference evidence="4" key="1">
    <citation type="submission" date="2020-09" db="EMBL/GenBank/DDBJ databases">
        <title>Genome-Enabled Discovery of Anthraquinone Biosynthesis in Senna tora.</title>
        <authorList>
            <person name="Kang S.-H."/>
            <person name="Pandey R.P."/>
            <person name="Lee C.-M."/>
            <person name="Sim J.-S."/>
            <person name="Jeong J.-T."/>
            <person name="Choi B.-S."/>
            <person name="Jung M."/>
            <person name="Ginzburg D."/>
            <person name="Zhao K."/>
            <person name="Won S.Y."/>
            <person name="Oh T.-J."/>
            <person name="Yu Y."/>
            <person name="Kim N.-H."/>
            <person name="Lee O.R."/>
            <person name="Lee T.-H."/>
            <person name="Bashyal P."/>
            <person name="Kim T.-S."/>
            <person name="Lee W.-H."/>
            <person name="Kawkins C."/>
            <person name="Kim C.-K."/>
            <person name="Kim J.S."/>
            <person name="Ahn B.O."/>
            <person name="Rhee S.Y."/>
            <person name="Sohng J.K."/>
        </authorList>
    </citation>
    <scope>NUCLEOTIDE SEQUENCE</scope>
    <source>
        <tissue evidence="4">Leaf</tissue>
    </source>
</reference>
<dbReference type="SUPFAM" id="SSF51735">
    <property type="entry name" value="NAD(P)-binding Rossmann-fold domains"/>
    <property type="match status" value="1"/>
</dbReference>
<proteinExistence type="inferred from homology"/>
<dbReference type="Gene3D" id="3.90.180.10">
    <property type="entry name" value="Medium-chain alcohol dehydrogenases, catalytic domain"/>
    <property type="match status" value="1"/>
</dbReference>
<dbReference type="Pfam" id="PF13602">
    <property type="entry name" value="ADH_zinc_N_2"/>
    <property type="match status" value="1"/>
</dbReference>
<feature type="domain" description="Enoyl reductase (ER)" evidence="3">
    <location>
        <begin position="3"/>
        <end position="259"/>
    </location>
</feature>
<dbReference type="InterPro" id="IPR020843">
    <property type="entry name" value="ER"/>
</dbReference>
<evidence type="ECO:0000259" key="3">
    <source>
        <dbReference type="SMART" id="SM00829"/>
    </source>
</evidence>
<dbReference type="InterPro" id="IPR013154">
    <property type="entry name" value="ADH-like_N"/>
</dbReference>
<dbReference type="Gene3D" id="3.40.50.720">
    <property type="entry name" value="NAD(P)-binding Rossmann-like Domain"/>
    <property type="match status" value="1"/>
</dbReference>
<dbReference type="PANTHER" id="PTHR44573">
    <property type="entry name" value="NADPH-DEPENDENT ALKENAL/ONE OXIDOREDUCTASE, CHLOROPLASTIC"/>
    <property type="match status" value="1"/>
</dbReference>
<dbReference type="Proteomes" id="UP000634136">
    <property type="component" value="Unassembled WGS sequence"/>
</dbReference>
<name>A0A834THN9_9FABA</name>
<protein>
    <submittedName>
        <fullName evidence="4">2-methylene-furan-3-one reductase-like</fullName>
    </submittedName>
</protein>
<dbReference type="OrthoDB" id="3509362at2759"/>
<evidence type="ECO:0000313" key="5">
    <source>
        <dbReference type="Proteomes" id="UP000634136"/>
    </source>
</evidence>
<keyword evidence="2" id="KW-0560">Oxidoreductase</keyword>